<keyword evidence="3" id="KW-0539">Nucleus</keyword>
<evidence type="ECO:0000313" key="7">
    <source>
        <dbReference type="EMBL" id="OAF67705.1"/>
    </source>
</evidence>
<sequence>MVDSDDNYDKKKTRDKFKRERFDEVRRPDNSHFERSYRSYDEDLPHAKKSRTSVESLMSFKNFTNTLPDSISEKEAVQKYKDYKQTFNEANILKFFDLFKNNDWFKRKYHPDFADMRKKNETKIIISRHKVFKDMFNSLYFEGLNLSYDKADHIIKIIDYATILLEGKDLNYIKDIESKQSKVRVDNGKDESAVEGKDTTEKNDSNDGECPPSDDDGKETPEPLQMRHMESLTKSIFLRNIPSNVTYDEILDIFKERFGFKRLVLQNPTFEKKHLRRGWVTYEPSLNITDECWEIKKKTLSDMTIDANVNKPLQQRVRYVNKVHCHKSVVIADITQLVDLIQGLDKKFDLWNDEDNVVENDNKYGINSKNPLLKNIDKYLIEYSNCEEEALIGKSEQFDVEIDKEYLKVVDIMIMYLRIVYSIDYYTIADYANEHEMPNRCGIIHVRGTHLDDMVDQSYVMDFIQKNKEKWANYKESQSDLSLEEMKSLGYKDKEKEELSFVEKNCKKIDDDKYLCPLSGKKFKAPDFVRKHIYNKHKDKLKEVEKNVIYFNEYLKDRKRPYIPNYQKSPSFSNSNNYNNYNNKNYNQSFSYNKYRGHDNSGYRSQYHSRQSNWRQPYNNNGNYNKSHNQSYNYDSRDRNHSRTLISYKDLDAPE</sequence>
<feature type="domain" description="SERRATE/Ars2 N-terminal" evidence="6">
    <location>
        <begin position="61"/>
        <end position="168"/>
    </location>
</feature>
<dbReference type="InterPro" id="IPR021933">
    <property type="entry name" value="SERRATE/Ars2_N"/>
</dbReference>
<dbReference type="SUPFAM" id="SSF54928">
    <property type="entry name" value="RNA-binding domain, RBD"/>
    <property type="match status" value="1"/>
</dbReference>
<feature type="region of interest" description="Disordered" evidence="4">
    <location>
        <begin position="184"/>
        <end position="222"/>
    </location>
</feature>
<dbReference type="Pfam" id="PF04959">
    <property type="entry name" value="ARS2"/>
    <property type="match status" value="1"/>
</dbReference>
<evidence type="ECO:0000256" key="3">
    <source>
        <dbReference type="ARBA" id="ARBA00023242"/>
    </source>
</evidence>
<feature type="compositionally biased region" description="Polar residues" evidence="4">
    <location>
        <begin position="602"/>
        <end position="612"/>
    </location>
</feature>
<evidence type="ECO:0000256" key="2">
    <source>
        <dbReference type="ARBA" id="ARBA00005407"/>
    </source>
</evidence>
<dbReference type="InterPro" id="IPR007042">
    <property type="entry name" value="SERRATE/Ars2_C"/>
</dbReference>
<proteinExistence type="inferred from homology"/>
<evidence type="ECO:0000313" key="8">
    <source>
        <dbReference type="Proteomes" id="UP000078046"/>
    </source>
</evidence>
<feature type="compositionally biased region" description="Low complexity" evidence="4">
    <location>
        <begin position="571"/>
        <end position="594"/>
    </location>
</feature>
<name>A0A177B0C7_9BILA</name>
<evidence type="ECO:0000256" key="4">
    <source>
        <dbReference type="SAM" id="MobiDB-lite"/>
    </source>
</evidence>
<dbReference type="GO" id="GO:0016604">
    <property type="term" value="C:nuclear body"/>
    <property type="evidence" value="ECO:0007669"/>
    <property type="project" value="TreeGrafter"/>
</dbReference>
<dbReference type="PANTHER" id="PTHR13165:SF0">
    <property type="entry name" value="SERRATE RNA EFFECTOR MOLECULE HOMOLOG"/>
    <property type="match status" value="1"/>
</dbReference>
<evidence type="ECO:0000256" key="1">
    <source>
        <dbReference type="ARBA" id="ARBA00004123"/>
    </source>
</evidence>
<feature type="compositionally biased region" description="Low complexity" evidence="4">
    <location>
        <begin position="613"/>
        <end position="629"/>
    </location>
</feature>
<feature type="domain" description="SERRATE/Ars2 C-terminal" evidence="5">
    <location>
        <begin position="455"/>
        <end position="605"/>
    </location>
</feature>
<comment type="caution">
    <text evidence="7">The sequence shown here is derived from an EMBL/GenBank/DDBJ whole genome shotgun (WGS) entry which is preliminary data.</text>
</comment>
<dbReference type="PANTHER" id="PTHR13165">
    <property type="entry name" value="ARSENITE-RESISTANCE PROTEIN 2"/>
    <property type="match status" value="1"/>
</dbReference>
<comment type="similarity">
    <text evidence="2">Belongs to the ARS2 family.</text>
</comment>
<feature type="region of interest" description="Disordered" evidence="4">
    <location>
        <begin position="562"/>
        <end position="655"/>
    </location>
</feature>
<dbReference type="InterPro" id="IPR039727">
    <property type="entry name" value="SE/Ars2"/>
</dbReference>
<protein>
    <submittedName>
        <fullName evidence="7">Serrate RNA effector molecule</fullName>
    </submittedName>
</protein>
<dbReference type="GO" id="GO:0003676">
    <property type="term" value="F:nucleic acid binding"/>
    <property type="evidence" value="ECO:0007669"/>
    <property type="project" value="InterPro"/>
</dbReference>
<dbReference type="OrthoDB" id="342064at2759"/>
<evidence type="ECO:0000259" key="6">
    <source>
        <dbReference type="Pfam" id="PF12066"/>
    </source>
</evidence>
<evidence type="ECO:0000259" key="5">
    <source>
        <dbReference type="Pfam" id="PF04959"/>
    </source>
</evidence>
<dbReference type="Pfam" id="PF12066">
    <property type="entry name" value="SERRATE_Ars2_N"/>
    <property type="match status" value="1"/>
</dbReference>
<accession>A0A177B0C7</accession>
<organism evidence="7 8">
    <name type="scientific">Intoshia linei</name>
    <dbReference type="NCBI Taxonomy" id="1819745"/>
    <lineage>
        <taxon>Eukaryota</taxon>
        <taxon>Metazoa</taxon>
        <taxon>Spiralia</taxon>
        <taxon>Lophotrochozoa</taxon>
        <taxon>Mesozoa</taxon>
        <taxon>Orthonectida</taxon>
        <taxon>Rhopaluridae</taxon>
        <taxon>Intoshia</taxon>
    </lineage>
</organism>
<comment type="subcellular location">
    <subcellularLocation>
        <location evidence="1">Nucleus</location>
    </subcellularLocation>
</comment>
<gene>
    <name evidence="7" type="ORF">A3Q56_04560</name>
</gene>
<feature type="compositionally biased region" description="Basic and acidic residues" evidence="4">
    <location>
        <begin position="184"/>
        <end position="205"/>
    </location>
</feature>
<dbReference type="AlphaFoldDB" id="A0A177B0C7"/>
<reference evidence="7 8" key="1">
    <citation type="submission" date="2016-04" db="EMBL/GenBank/DDBJ databases">
        <title>The genome of Intoshia linei affirms orthonectids as highly simplified spiralians.</title>
        <authorList>
            <person name="Mikhailov K.V."/>
            <person name="Slusarev G.S."/>
            <person name="Nikitin M.A."/>
            <person name="Logacheva M.D."/>
            <person name="Penin A."/>
            <person name="Aleoshin V."/>
            <person name="Panchin Y.V."/>
        </authorList>
    </citation>
    <scope>NUCLEOTIDE SEQUENCE [LARGE SCALE GENOMIC DNA]</scope>
    <source>
        <strain evidence="7">Intl2013</strain>
        <tissue evidence="7">Whole animal</tissue>
    </source>
</reference>
<dbReference type="Proteomes" id="UP000078046">
    <property type="component" value="Unassembled WGS sequence"/>
</dbReference>
<dbReference type="EMBL" id="LWCA01000594">
    <property type="protein sequence ID" value="OAF67705.1"/>
    <property type="molecule type" value="Genomic_DNA"/>
</dbReference>
<keyword evidence="8" id="KW-1185">Reference proteome</keyword>
<dbReference type="InterPro" id="IPR035979">
    <property type="entry name" value="RBD_domain_sf"/>
</dbReference>
<dbReference type="GO" id="GO:0031053">
    <property type="term" value="P:primary miRNA processing"/>
    <property type="evidence" value="ECO:0007669"/>
    <property type="project" value="TreeGrafter"/>
</dbReference>